<comment type="caution">
    <text evidence="1">The sequence shown here is derived from an EMBL/GenBank/DDBJ whole genome shotgun (WGS) entry which is preliminary data.</text>
</comment>
<gene>
    <name evidence="1" type="ORF">DD666_22200</name>
</gene>
<name>A0A356LN17_9BURK</name>
<protein>
    <submittedName>
        <fullName evidence="1">TrfA family protein</fullName>
    </submittedName>
</protein>
<dbReference type="AlphaFoldDB" id="A0A356LN17"/>
<evidence type="ECO:0000313" key="2">
    <source>
        <dbReference type="Proteomes" id="UP000264036"/>
    </source>
</evidence>
<dbReference type="Proteomes" id="UP000264036">
    <property type="component" value="Unassembled WGS sequence"/>
</dbReference>
<sequence length="299" mass="34308">MYTETLPAQVQKLQDKAEALHRKNYLLSKGIDLQNSSQLAFQFPGAIGGREDVRHMPNDYCRSSLFTARNNKQPRKNMLRTKLFHLHDVEILYTGFELRAVDDELVWMQLVHYAKDVDLGSTFEFNLTQLLQDLDWPRSGAAYLRLRECISRLRATEVLVTNKKAYGVSGSFSMLEYDSLNDEKGDQHTYYVRMNPKIMLLFAGNLFTSHNWDAYKRLSPAARRLVDYVSSHKTPLPLSVDNFVSLCGVEMDSAARARSFARAKCQELKNNGWVADIFVENDRIHCLKAAVKNRTCSIN</sequence>
<reference evidence="1 2" key="1">
    <citation type="journal article" date="2018" name="Nat. Biotechnol.">
        <title>A standardized bacterial taxonomy based on genome phylogeny substantially revises the tree of life.</title>
        <authorList>
            <person name="Parks D.H."/>
            <person name="Chuvochina M."/>
            <person name="Waite D.W."/>
            <person name="Rinke C."/>
            <person name="Skarshewski A."/>
            <person name="Chaumeil P.A."/>
            <person name="Hugenholtz P."/>
        </authorList>
    </citation>
    <scope>NUCLEOTIDE SEQUENCE [LARGE SCALE GENOMIC DNA]</scope>
    <source>
        <strain evidence="1">UBA10707</strain>
    </source>
</reference>
<dbReference type="EMBL" id="DOEK01000047">
    <property type="protein sequence ID" value="HBP32108.1"/>
    <property type="molecule type" value="Genomic_DNA"/>
</dbReference>
<evidence type="ECO:0000313" key="1">
    <source>
        <dbReference type="EMBL" id="HBP32108.1"/>
    </source>
</evidence>
<organism evidence="1 2">
    <name type="scientific">Advenella kashmirensis</name>
    <dbReference type="NCBI Taxonomy" id="310575"/>
    <lineage>
        <taxon>Bacteria</taxon>
        <taxon>Pseudomonadati</taxon>
        <taxon>Pseudomonadota</taxon>
        <taxon>Betaproteobacteria</taxon>
        <taxon>Burkholderiales</taxon>
        <taxon>Alcaligenaceae</taxon>
    </lineage>
</organism>
<accession>A0A356LN17</accession>
<dbReference type="InterPro" id="IPR010751">
    <property type="entry name" value="TrfA"/>
</dbReference>
<proteinExistence type="predicted"/>
<dbReference type="Pfam" id="PF07042">
    <property type="entry name" value="TrfA"/>
    <property type="match status" value="1"/>
</dbReference>